<keyword evidence="2 3" id="KW-0548">Nucleotidyltransferase</keyword>
<evidence type="ECO:0000313" key="4">
    <source>
        <dbReference type="Proteomes" id="UP000198727"/>
    </source>
</evidence>
<gene>
    <name evidence="3" type="ORF">SAMN05421810_102855</name>
</gene>
<dbReference type="PANTHER" id="PTHR32125:SF4">
    <property type="entry name" value="2-C-METHYL-D-ERYTHRITOL 4-PHOSPHATE CYTIDYLYLTRANSFERASE, CHLOROPLASTIC"/>
    <property type="match status" value="1"/>
</dbReference>
<evidence type="ECO:0000256" key="2">
    <source>
        <dbReference type="ARBA" id="ARBA00022695"/>
    </source>
</evidence>
<dbReference type="InterPro" id="IPR050088">
    <property type="entry name" value="IspD/TarI_cytidylyltransf_bact"/>
</dbReference>
<dbReference type="Gene3D" id="3.90.550.10">
    <property type="entry name" value="Spore Coat Polysaccharide Biosynthesis Protein SpsA, Chain A"/>
    <property type="match status" value="1"/>
</dbReference>
<dbReference type="STRING" id="587909.SAMN05421810_102855"/>
<dbReference type="EMBL" id="FOWW01000002">
    <property type="protein sequence ID" value="SFP52760.1"/>
    <property type="molecule type" value="Genomic_DNA"/>
</dbReference>
<dbReference type="GO" id="GO:0050518">
    <property type="term" value="F:2-C-methyl-D-erythritol 4-phosphate cytidylyltransferase activity"/>
    <property type="evidence" value="ECO:0007669"/>
    <property type="project" value="TreeGrafter"/>
</dbReference>
<proteinExistence type="predicted"/>
<protein>
    <submittedName>
        <fullName evidence="3">2-C-methyl-D-erythritol 4-phosphate cytidylyltransferase</fullName>
    </submittedName>
</protein>
<organism evidence="3 4">
    <name type="scientific">Amycolatopsis arida</name>
    <dbReference type="NCBI Taxonomy" id="587909"/>
    <lineage>
        <taxon>Bacteria</taxon>
        <taxon>Bacillati</taxon>
        <taxon>Actinomycetota</taxon>
        <taxon>Actinomycetes</taxon>
        <taxon>Pseudonocardiales</taxon>
        <taxon>Pseudonocardiaceae</taxon>
        <taxon>Amycolatopsis</taxon>
    </lineage>
</organism>
<accession>A0A1I5R324</accession>
<evidence type="ECO:0000256" key="1">
    <source>
        <dbReference type="ARBA" id="ARBA00022679"/>
    </source>
</evidence>
<dbReference type="RefSeq" id="WP_243859239.1">
    <property type="nucleotide sequence ID" value="NZ_FOWW01000002.1"/>
</dbReference>
<name>A0A1I5R324_9PSEU</name>
<reference evidence="4" key="1">
    <citation type="submission" date="2016-10" db="EMBL/GenBank/DDBJ databases">
        <authorList>
            <person name="Varghese N."/>
            <person name="Submissions S."/>
        </authorList>
    </citation>
    <scope>NUCLEOTIDE SEQUENCE [LARGE SCALE GENOMIC DNA]</scope>
    <source>
        <strain evidence="4">CGMCC 4.5579</strain>
    </source>
</reference>
<dbReference type="SUPFAM" id="SSF53448">
    <property type="entry name" value="Nucleotide-diphospho-sugar transferases"/>
    <property type="match status" value="1"/>
</dbReference>
<keyword evidence="1 3" id="KW-0808">Transferase</keyword>
<dbReference type="Pfam" id="PF01128">
    <property type="entry name" value="IspD"/>
    <property type="match status" value="1"/>
</dbReference>
<dbReference type="InterPro" id="IPR034683">
    <property type="entry name" value="IspD/TarI"/>
</dbReference>
<sequence>MTVEDGPANVKARPTGGAVALVAVDERPAGCPDVLTPIRGEPVLTHAVRGLLAVVDRVVLAAPPDRSEAYSRAAGAPVHVLHCADPGTAARLAWSAGLLADAEVVLVHDPLRPFVPAEVIRAVVDAVRRGAPSAVPVEPVTDTIKAVDAGGTVTGTHDRAVLRVVQSPHAFRPDLLPATDLDDAWTVPGDPRGIRLTNPFDLAVLDALLDHPEGAP</sequence>
<dbReference type="Proteomes" id="UP000198727">
    <property type="component" value="Unassembled WGS sequence"/>
</dbReference>
<dbReference type="AlphaFoldDB" id="A0A1I5R324"/>
<dbReference type="InterPro" id="IPR029044">
    <property type="entry name" value="Nucleotide-diphossugar_trans"/>
</dbReference>
<evidence type="ECO:0000313" key="3">
    <source>
        <dbReference type="EMBL" id="SFP52760.1"/>
    </source>
</evidence>
<dbReference type="PANTHER" id="PTHR32125">
    <property type="entry name" value="2-C-METHYL-D-ERYTHRITOL 4-PHOSPHATE CYTIDYLYLTRANSFERASE, CHLOROPLASTIC"/>
    <property type="match status" value="1"/>
</dbReference>
<keyword evidence="4" id="KW-1185">Reference proteome</keyword>